<organism evidence="2 3">
    <name type="scientific">Candidatus Curtissbacteria bacterium RIFCSPHIGHO2_02_FULL_42_15</name>
    <dbReference type="NCBI Taxonomy" id="1797716"/>
    <lineage>
        <taxon>Bacteria</taxon>
        <taxon>Candidatus Curtissiibacteriota</taxon>
    </lineage>
</organism>
<name>A0A1F5GD74_9BACT</name>
<dbReference type="STRING" id="1797716.A3D07_03380"/>
<evidence type="ECO:0000259" key="1">
    <source>
        <dbReference type="Pfam" id="PF21956"/>
    </source>
</evidence>
<proteinExistence type="predicted"/>
<dbReference type="AlphaFoldDB" id="A0A1F5GD74"/>
<sequence length="106" mass="12667">MALPSFLQSCLASYDLSKMDKNRHKETIITSVLNKGDGKDLDWLCKTYTRKEIEEVVASPQRGMWFREVLTYWQKILDIKIPRFKRELAYFNLNPNPDLYKKFFKI</sequence>
<gene>
    <name evidence="2" type="ORF">A3D07_03380</name>
</gene>
<feature type="domain" description="DUF6922" evidence="1">
    <location>
        <begin position="14"/>
        <end position="57"/>
    </location>
</feature>
<evidence type="ECO:0000313" key="3">
    <source>
        <dbReference type="Proteomes" id="UP000177124"/>
    </source>
</evidence>
<dbReference type="InterPro" id="IPR053830">
    <property type="entry name" value="DUF6922"/>
</dbReference>
<comment type="caution">
    <text evidence="2">The sequence shown here is derived from an EMBL/GenBank/DDBJ whole genome shotgun (WGS) entry which is preliminary data.</text>
</comment>
<dbReference type="Proteomes" id="UP000177124">
    <property type="component" value="Unassembled WGS sequence"/>
</dbReference>
<dbReference type="EMBL" id="MFBF01000063">
    <property type="protein sequence ID" value="OGD89818.1"/>
    <property type="molecule type" value="Genomic_DNA"/>
</dbReference>
<evidence type="ECO:0000313" key="2">
    <source>
        <dbReference type="EMBL" id="OGD89818.1"/>
    </source>
</evidence>
<reference evidence="2 3" key="1">
    <citation type="journal article" date="2016" name="Nat. Commun.">
        <title>Thousands of microbial genomes shed light on interconnected biogeochemical processes in an aquifer system.</title>
        <authorList>
            <person name="Anantharaman K."/>
            <person name="Brown C.T."/>
            <person name="Hug L.A."/>
            <person name="Sharon I."/>
            <person name="Castelle C.J."/>
            <person name="Probst A.J."/>
            <person name="Thomas B.C."/>
            <person name="Singh A."/>
            <person name="Wilkins M.J."/>
            <person name="Karaoz U."/>
            <person name="Brodie E.L."/>
            <person name="Williams K.H."/>
            <person name="Hubbard S.S."/>
            <person name="Banfield J.F."/>
        </authorList>
    </citation>
    <scope>NUCLEOTIDE SEQUENCE [LARGE SCALE GENOMIC DNA]</scope>
</reference>
<accession>A0A1F5GD74</accession>
<protein>
    <recommendedName>
        <fullName evidence="1">DUF6922 domain-containing protein</fullName>
    </recommendedName>
</protein>
<dbReference type="Pfam" id="PF21956">
    <property type="entry name" value="DUF6922"/>
    <property type="match status" value="1"/>
</dbReference>